<name>A0A8H7AUE7_9PLEO</name>
<evidence type="ECO:0000313" key="1">
    <source>
        <dbReference type="EMBL" id="KAF7670704.1"/>
    </source>
</evidence>
<sequence length="299" mass="33906">MTWSARNSRVGLSKQSGPSCPIAVPTSTCLVTRVLNTGSTLVSLREVHFPTAIRFLQSISKAARDNIRKILLLEDRESVASPESHGRGFIEICQAHPQLKVERVINLWRNVFPVSHKARADYLLATRHLDAGFMSPDRCPADLITHAVGAWSKEATVLPSLDMPHGFYTLVLDGEPVSEHTSHVFRIVQRDVAWQATLEICYARKLLPQPSWLDWRLHTSGFTFEGLPEAVHALTMNSPLVRTNFSLHTPYDVEQLLREHEGWTAKDWEVGWASHEPREFQTEAPLPPWHLLRWQHVIG</sequence>
<dbReference type="Proteomes" id="UP000596902">
    <property type="component" value="Unassembled WGS sequence"/>
</dbReference>
<protein>
    <submittedName>
        <fullName evidence="1">Uncharacterized protein</fullName>
    </submittedName>
</protein>
<dbReference type="AlphaFoldDB" id="A0A8H7AUE7"/>
<evidence type="ECO:0000313" key="2">
    <source>
        <dbReference type="Proteomes" id="UP000596902"/>
    </source>
</evidence>
<organism evidence="1 2">
    <name type="scientific">Alternaria burnsii</name>
    <dbReference type="NCBI Taxonomy" id="1187904"/>
    <lineage>
        <taxon>Eukaryota</taxon>
        <taxon>Fungi</taxon>
        <taxon>Dikarya</taxon>
        <taxon>Ascomycota</taxon>
        <taxon>Pezizomycotina</taxon>
        <taxon>Dothideomycetes</taxon>
        <taxon>Pleosporomycetidae</taxon>
        <taxon>Pleosporales</taxon>
        <taxon>Pleosporineae</taxon>
        <taxon>Pleosporaceae</taxon>
        <taxon>Alternaria</taxon>
        <taxon>Alternaria sect. Alternaria</taxon>
    </lineage>
</organism>
<gene>
    <name evidence="1" type="ORF">GT037_011155</name>
</gene>
<reference evidence="1" key="2">
    <citation type="submission" date="2020-08" db="EMBL/GenBank/DDBJ databases">
        <title>Draft Genome Sequence of Cumin Blight Pathogen Alternaria burnsii.</title>
        <authorList>
            <person name="Feng Z."/>
        </authorList>
    </citation>
    <scope>NUCLEOTIDE SEQUENCE</scope>
    <source>
        <strain evidence="1">CBS107.38</strain>
    </source>
</reference>
<dbReference type="GeneID" id="62209380"/>
<accession>A0A8H7AUE7</accession>
<keyword evidence="2" id="KW-1185">Reference proteome</keyword>
<dbReference type="RefSeq" id="XP_038781098.1">
    <property type="nucleotide sequence ID" value="XM_038936202.1"/>
</dbReference>
<proteinExistence type="predicted"/>
<dbReference type="EMBL" id="JAAABM010000029">
    <property type="protein sequence ID" value="KAF7670704.1"/>
    <property type="molecule type" value="Genomic_DNA"/>
</dbReference>
<comment type="caution">
    <text evidence="1">The sequence shown here is derived from an EMBL/GenBank/DDBJ whole genome shotgun (WGS) entry which is preliminary data.</text>
</comment>
<reference evidence="1" key="1">
    <citation type="submission" date="2020-01" db="EMBL/GenBank/DDBJ databases">
        <authorList>
            <person name="Feng Z.H.Z."/>
        </authorList>
    </citation>
    <scope>NUCLEOTIDE SEQUENCE</scope>
    <source>
        <strain evidence="1">CBS107.38</strain>
    </source>
</reference>